<evidence type="ECO:0000256" key="1">
    <source>
        <dbReference type="ARBA" id="ARBA00023117"/>
    </source>
</evidence>
<dbReference type="EMBL" id="AYKW01000005">
    <property type="protein sequence ID" value="PIL34622.1"/>
    <property type="molecule type" value="Genomic_DNA"/>
</dbReference>
<evidence type="ECO:0000256" key="3">
    <source>
        <dbReference type="SAM" id="MobiDB-lite"/>
    </source>
</evidence>
<dbReference type="InterPro" id="IPR036427">
    <property type="entry name" value="Bromodomain-like_sf"/>
</dbReference>
<evidence type="ECO:0000256" key="2">
    <source>
        <dbReference type="PROSITE-ProRule" id="PRU00035"/>
    </source>
</evidence>
<dbReference type="PANTHER" id="PTHR22881:SF27">
    <property type="entry name" value="BROMODOMAIN CONTAINING 7_9"/>
    <property type="match status" value="1"/>
</dbReference>
<dbReference type="SMART" id="SM00297">
    <property type="entry name" value="BROMO"/>
    <property type="match status" value="1"/>
</dbReference>
<organism evidence="5 6">
    <name type="scientific">Ganoderma sinense ZZ0214-1</name>
    <dbReference type="NCBI Taxonomy" id="1077348"/>
    <lineage>
        <taxon>Eukaryota</taxon>
        <taxon>Fungi</taxon>
        <taxon>Dikarya</taxon>
        <taxon>Basidiomycota</taxon>
        <taxon>Agaricomycotina</taxon>
        <taxon>Agaricomycetes</taxon>
        <taxon>Polyporales</taxon>
        <taxon>Polyporaceae</taxon>
        <taxon>Ganoderma</taxon>
    </lineage>
</organism>
<feature type="compositionally biased region" description="Low complexity" evidence="3">
    <location>
        <begin position="758"/>
        <end position="768"/>
    </location>
</feature>
<feature type="region of interest" description="Disordered" evidence="3">
    <location>
        <begin position="180"/>
        <end position="248"/>
    </location>
</feature>
<dbReference type="AlphaFoldDB" id="A0A2G8SLJ3"/>
<dbReference type="Gene3D" id="1.20.920.10">
    <property type="entry name" value="Bromodomain-like"/>
    <property type="match status" value="1"/>
</dbReference>
<accession>A0A2G8SLJ3</accession>
<evidence type="ECO:0000313" key="5">
    <source>
        <dbReference type="EMBL" id="PIL34622.1"/>
    </source>
</evidence>
<dbReference type="GO" id="GO:0006325">
    <property type="term" value="P:chromatin organization"/>
    <property type="evidence" value="ECO:0007669"/>
    <property type="project" value="UniProtKB-ARBA"/>
</dbReference>
<reference evidence="5 6" key="1">
    <citation type="journal article" date="2015" name="Sci. Rep.">
        <title>Chromosome-level genome map provides insights into diverse defense mechanisms in the medicinal fungus Ganoderma sinense.</title>
        <authorList>
            <person name="Zhu Y."/>
            <person name="Xu J."/>
            <person name="Sun C."/>
            <person name="Zhou S."/>
            <person name="Xu H."/>
            <person name="Nelson D.R."/>
            <person name="Qian J."/>
            <person name="Song J."/>
            <person name="Luo H."/>
            <person name="Xiang L."/>
            <person name="Li Y."/>
            <person name="Xu Z."/>
            <person name="Ji A."/>
            <person name="Wang L."/>
            <person name="Lu S."/>
            <person name="Hayward A."/>
            <person name="Sun W."/>
            <person name="Li X."/>
            <person name="Schwartz D.C."/>
            <person name="Wang Y."/>
            <person name="Chen S."/>
        </authorList>
    </citation>
    <scope>NUCLEOTIDE SEQUENCE [LARGE SCALE GENOMIC DNA]</scope>
    <source>
        <strain evidence="5 6">ZZ0214-1</strain>
    </source>
</reference>
<sequence>MSSNSFAALDDHAESSQNGSKSSTGLTFVLPPLSALKAQKSRKKVKLTYEEPAKKQPRPIKLKPLKEVLSRLIVQIKKKDDYAFFLQPVDLAQVPGYSDVISRPMDLGTMTVKVEKGRYRSLEEFASDLKLVTANAKTFNPTGSIYHTEADRIESYALDQITKAASTVIEYETDWNIDVEKDDEPVAVDEEDAAGTPADRVAGTPIDVDESRAGSPSALGGGKKTKGKKPPGALSESLEADGGLPGAKDGLGAFPPGSDWAELMLALKLKGKRYRTKKERMRMERGGPPVASDGSLDYPEMEDPFSVLSAMVPDPPSRPLLVPLYPTAESADSSFPAPINIIPAHDPPESSSSLVTASKLRTIKSAKPAKRRHWIINRNGPTRTRIKDVGDEDAVPAWKIAREPVATDFGSYATLPSVLADENKLQNVGEDLGSEVRLLDVLRRNLYQVPSASASSTTSPPDQTASAEDSGYWRGRVTEAEAYIRDVVYGGVDGLAYARSLAEFLTPSEPVQRNGEPPTYGELGMPVAHWVEANVLDPLTDGRHRVLRDAARVLNDLPLTPPQTPPSTSLALPGTTPLPATSDIDIRCQIELSLHAYPVASRALETLHAIHADKIDLPALINTPDELFHAEDVWAGREYREKRKREMDEALARDPEKNAAAYLQWAIAEHRQAEASTGYGAGAADAGVVEDAAMLAYALDAAADEVARFAGGGRGAAIVGVNGGTKEGDTVQVLAEGRASGADADGDVVMKTEDEDGGAAPPAGNGAPSEPQPQVEAEDPIMKKLRLNLLALAKRAPLDQIMKLPPELVPAHLRHIVPTADA</sequence>
<keyword evidence="1 2" id="KW-0103">Bromodomain</keyword>
<feature type="region of interest" description="Disordered" evidence="3">
    <location>
        <begin position="450"/>
        <end position="472"/>
    </location>
</feature>
<protein>
    <recommendedName>
        <fullName evidence="4">Bromo domain-containing protein</fullName>
    </recommendedName>
</protein>
<dbReference type="STRING" id="1077348.A0A2G8SLJ3"/>
<proteinExistence type="predicted"/>
<evidence type="ECO:0000259" key="4">
    <source>
        <dbReference type="PROSITE" id="PS50014"/>
    </source>
</evidence>
<dbReference type="GO" id="GO:0005634">
    <property type="term" value="C:nucleus"/>
    <property type="evidence" value="ECO:0007669"/>
    <property type="project" value="TreeGrafter"/>
</dbReference>
<feature type="region of interest" description="Disordered" evidence="3">
    <location>
        <begin position="278"/>
        <end position="297"/>
    </location>
</feature>
<feature type="region of interest" description="Disordered" evidence="3">
    <location>
        <begin position="1"/>
        <end position="27"/>
    </location>
</feature>
<dbReference type="SUPFAM" id="SSF47370">
    <property type="entry name" value="Bromodomain"/>
    <property type="match status" value="1"/>
</dbReference>
<keyword evidence="6" id="KW-1185">Reference proteome</keyword>
<gene>
    <name evidence="5" type="ORF">GSI_03401</name>
</gene>
<dbReference type="InterPro" id="IPR001487">
    <property type="entry name" value="Bromodomain"/>
</dbReference>
<dbReference type="InterPro" id="IPR051831">
    <property type="entry name" value="Bromodomain_contain_prot"/>
</dbReference>
<dbReference type="PANTHER" id="PTHR22881">
    <property type="entry name" value="BROMODOMAIN CONTAINING PROTEIN"/>
    <property type="match status" value="1"/>
</dbReference>
<dbReference type="GO" id="GO:0006357">
    <property type="term" value="P:regulation of transcription by RNA polymerase II"/>
    <property type="evidence" value="ECO:0007669"/>
    <property type="project" value="TreeGrafter"/>
</dbReference>
<dbReference type="PROSITE" id="PS50014">
    <property type="entry name" value="BROMODOMAIN_2"/>
    <property type="match status" value="1"/>
</dbReference>
<feature type="region of interest" description="Disordered" evidence="3">
    <location>
        <begin position="557"/>
        <end position="576"/>
    </location>
</feature>
<feature type="compositionally biased region" description="Acidic residues" evidence="3">
    <location>
        <begin position="180"/>
        <end position="193"/>
    </location>
</feature>
<dbReference type="Pfam" id="PF00439">
    <property type="entry name" value="Bromodomain"/>
    <property type="match status" value="1"/>
</dbReference>
<dbReference type="CDD" id="cd04369">
    <property type="entry name" value="Bromodomain"/>
    <property type="match status" value="1"/>
</dbReference>
<dbReference type="OrthoDB" id="21449at2759"/>
<feature type="region of interest" description="Disordered" evidence="3">
    <location>
        <begin position="738"/>
        <end position="776"/>
    </location>
</feature>
<dbReference type="Proteomes" id="UP000230002">
    <property type="component" value="Unassembled WGS sequence"/>
</dbReference>
<feature type="compositionally biased region" description="Low complexity" evidence="3">
    <location>
        <begin position="450"/>
        <end position="467"/>
    </location>
</feature>
<feature type="compositionally biased region" description="Polar residues" evidence="3">
    <location>
        <begin position="15"/>
        <end position="26"/>
    </location>
</feature>
<dbReference type="PRINTS" id="PR00503">
    <property type="entry name" value="BROMODOMAIN"/>
</dbReference>
<evidence type="ECO:0000313" key="6">
    <source>
        <dbReference type="Proteomes" id="UP000230002"/>
    </source>
</evidence>
<feature type="domain" description="Bromo" evidence="4">
    <location>
        <begin position="77"/>
        <end position="147"/>
    </location>
</feature>
<comment type="caution">
    <text evidence="5">The sequence shown here is derived from an EMBL/GenBank/DDBJ whole genome shotgun (WGS) entry which is preliminary data.</text>
</comment>
<name>A0A2G8SLJ3_9APHY</name>